<evidence type="ECO:0000313" key="8">
    <source>
        <dbReference type="EMBL" id="OZG53620.1"/>
    </source>
</evidence>
<evidence type="ECO:0000256" key="1">
    <source>
        <dbReference type="ARBA" id="ARBA00001933"/>
    </source>
</evidence>
<dbReference type="PANTHER" id="PTHR43488">
    <property type="entry name" value="GLUTAMATE-PYRUVATE AMINOTRANSFERASE ALAA"/>
    <property type="match status" value="1"/>
</dbReference>
<gene>
    <name evidence="8" type="ORF">ALMA_1185</name>
</gene>
<evidence type="ECO:0000259" key="7">
    <source>
        <dbReference type="Pfam" id="PF00155"/>
    </source>
</evidence>
<accession>A0A261F3C8</accession>
<dbReference type="CDD" id="cd00609">
    <property type="entry name" value="AAT_like"/>
    <property type="match status" value="1"/>
</dbReference>
<dbReference type="AlphaFoldDB" id="A0A261F3C8"/>
<dbReference type="InterPro" id="IPR015421">
    <property type="entry name" value="PyrdxlP-dep_Trfase_major"/>
</dbReference>
<feature type="domain" description="Aminotransferase class I/classII large" evidence="7">
    <location>
        <begin position="56"/>
        <end position="361"/>
    </location>
</feature>
<evidence type="ECO:0000256" key="2">
    <source>
        <dbReference type="ARBA" id="ARBA00007441"/>
    </source>
</evidence>
<name>A0A261F3C8_9BIFI</name>
<dbReference type="Pfam" id="PF00155">
    <property type="entry name" value="Aminotran_1_2"/>
    <property type="match status" value="1"/>
</dbReference>
<dbReference type="Gene3D" id="3.40.640.10">
    <property type="entry name" value="Type I PLP-dependent aspartate aminotransferase-like (Major domain)"/>
    <property type="match status" value="1"/>
</dbReference>
<dbReference type="PANTHER" id="PTHR43488:SF2">
    <property type="entry name" value="GLUTAMATE-PYRUVATE AMINOTRANSFERASE ALAA"/>
    <property type="match status" value="1"/>
</dbReference>
<dbReference type="Gene3D" id="3.90.1150.10">
    <property type="entry name" value="Aspartate Aminotransferase, domain 1"/>
    <property type="match status" value="1"/>
</dbReference>
<dbReference type="SUPFAM" id="SSF53383">
    <property type="entry name" value="PLP-dependent transferases"/>
    <property type="match status" value="1"/>
</dbReference>
<dbReference type="RefSeq" id="WP_094726824.1">
    <property type="nucleotide sequence ID" value="NZ_JBHLWS010000009.1"/>
</dbReference>
<dbReference type="InterPro" id="IPR015422">
    <property type="entry name" value="PyrdxlP-dep_Trfase_small"/>
</dbReference>
<keyword evidence="9" id="KW-1185">Reference proteome</keyword>
<dbReference type="InterPro" id="IPR051926">
    <property type="entry name" value="Ala_Aminotransferase"/>
</dbReference>
<dbReference type="InterPro" id="IPR015424">
    <property type="entry name" value="PyrdxlP-dep_Trfase"/>
</dbReference>
<evidence type="ECO:0000256" key="6">
    <source>
        <dbReference type="ARBA" id="ARBA00026106"/>
    </source>
</evidence>
<organism evidence="8 9">
    <name type="scientific">Alloscardovia macacae</name>
    <dbReference type="NCBI Taxonomy" id="1160091"/>
    <lineage>
        <taxon>Bacteria</taxon>
        <taxon>Bacillati</taxon>
        <taxon>Actinomycetota</taxon>
        <taxon>Actinomycetes</taxon>
        <taxon>Bifidobacteriales</taxon>
        <taxon>Bifidobacteriaceae</taxon>
        <taxon>Alloscardovia</taxon>
    </lineage>
</organism>
<evidence type="ECO:0000256" key="4">
    <source>
        <dbReference type="ARBA" id="ARBA00022679"/>
    </source>
</evidence>
<dbReference type="InterPro" id="IPR004839">
    <property type="entry name" value="Aminotransferase_I/II_large"/>
</dbReference>
<reference evidence="8 9" key="1">
    <citation type="journal article" date="2017" name="BMC Genomics">
        <title>Comparative genomic and phylogenomic analyses of the Bifidobacteriaceae family.</title>
        <authorList>
            <person name="Lugli G.A."/>
            <person name="Milani C."/>
            <person name="Turroni F."/>
            <person name="Duranti S."/>
            <person name="Mancabelli L."/>
            <person name="Mangifesta M."/>
            <person name="Ferrario C."/>
            <person name="Modesto M."/>
            <person name="Mattarelli P."/>
            <person name="Jiri K."/>
            <person name="van Sinderen D."/>
            <person name="Ventura M."/>
        </authorList>
    </citation>
    <scope>NUCLEOTIDE SEQUENCE [LARGE SCALE GENOMIC DNA]</scope>
    <source>
        <strain evidence="8 9">DSM 24762</strain>
    </source>
</reference>
<sequence>MYHFSHRTGDMTLNALTARSEQLAVQGVRVHALNDSNPTHAGLSVHGADFRYAARARGSEEARRALASFLSVRYGRVVDAERLYLLDSTSQAYAWLTMLLCDAGDRVLFPQPGYPLIESICALTAAEAVPYRLRYDGSWTIDYADIEGQFSRYYDTPHPVKAIVLINPNNPTQSYVKAEERARILDLCEKYGVAIIADEVFYDFPLDAFPGRSRFVGESRVLTFALDGFSKMLGAPDVKVGWIYVSGPSAEVTEAQRRLDMIADDFLPMSSLVSREIPPLLQQADAQTARIRQRCAENLAWLQNYLVSDTSGVVSVLRTEGGWSALLRYPASIDDDELGLALLEQAHAMSAPGYFFDFETPGYMAVSLLPESSSFRYMMEETLRVLESLLF</sequence>
<proteinExistence type="inferred from homology"/>
<keyword evidence="3 8" id="KW-0032">Aminotransferase</keyword>
<dbReference type="EMBL" id="MWWT01000008">
    <property type="protein sequence ID" value="OZG53620.1"/>
    <property type="molecule type" value="Genomic_DNA"/>
</dbReference>
<keyword evidence="4 8" id="KW-0808">Transferase</keyword>
<dbReference type="EC" id="2.6.1.2" evidence="6"/>
<comment type="cofactor">
    <cofactor evidence="1">
        <name>pyridoxal 5'-phosphate</name>
        <dbReference type="ChEBI" id="CHEBI:597326"/>
    </cofactor>
</comment>
<dbReference type="GO" id="GO:0030170">
    <property type="term" value="F:pyridoxal phosphate binding"/>
    <property type="evidence" value="ECO:0007669"/>
    <property type="project" value="InterPro"/>
</dbReference>
<evidence type="ECO:0000313" key="9">
    <source>
        <dbReference type="Proteomes" id="UP000243657"/>
    </source>
</evidence>
<dbReference type="Proteomes" id="UP000243657">
    <property type="component" value="Unassembled WGS sequence"/>
</dbReference>
<comment type="similarity">
    <text evidence="2">Belongs to the class-I pyridoxal-phosphate-dependent aminotransferase family.</text>
</comment>
<dbReference type="GO" id="GO:0004021">
    <property type="term" value="F:L-alanine:2-oxoglutarate aminotransferase activity"/>
    <property type="evidence" value="ECO:0007669"/>
    <property type="project" value="UniProtKB-EC"/>
</dbReference>
<comment type="caution">
    <text evidence="8">The sequence shown here is derived from an EMBL/GenBank/DDBJ whole genome shotgun (WGS) entry which is preliminary data.</text>
</comment>
<evidence type="ECO:0000256" key="3">
    <source>
        <dbReference type="ARBA" id="ARBA00022576"/>
    </source>
</evidence>
<evidence type="ECO:0000256" key="5">
    <source>
        <dbReference type="ARBA" id="ARBA00022898"/>
    </source>
</evidence>
<protein>
    <recommendedName>
        <fullName evidence="6">alanine transaminase</fullName>
        <ecNumber evidence="6">2.6.1.2</ecNumber>
    </recommendedName>
</protein>
<keyword evidence="5" id="KW-0663">Pyridoxal phosphate</keyword>